<accession>A0A2G1XFX2</accession>
<sequence>MIDDDVAGLNAVATDYTSAVGKYDSTSRALNRKVNAVVHEAGWSGEGAEAFQTVWANDGTVAAAISEAMSQVSDIVSVLAEELAAARGDLGDAQDTARAAGLTLDSQGGAEGKADRQAALDAYRKGRDAALGRAQNARELATRSLNSVLDQILNKGDAKVYNGADACTLAEVLRGLYTTPAALSQESAKKLARLRQGAKDLKRGHNKLPRGSDAWNERLQQRRAARAALSEQRLRTASVEGWRSRVKGSGAARVTIGDIAEDYRVRGVGAVGKLGAASAGLTGAMVGLQMYDDRRTRGWSYGEAFTRDAAPAAAGMAIGTAVEGGIVGASAANPVVALGVVSGVVVGYGVGTLGYELTHNAHWGSNIHKYGVVDGIGHSLAQAGGEWVKNDLEGMKDRGVETAKKVGSGIKSGAENVWHGLFD</sequence>
<dbReference type="InterPro" id="IPR036689">
    <property type="entry name" value="ESAT-6-like_sf"/>
</dbReference>
<name>A0A2G1XFX2_STRCJ</name>
<dbReference type="SUPFAM" id="SSF140453">
    <property type="entry name" value="EsxAB dimer-like"/>
    <property type="match status" value="1"/>
</dbReference>
<proteinExistence type="predicted"/>
<evidence type="ECO:0000313" key="1">
    <source>
        <dbReference type="EMBL" id="PHQ50140.1"/>
    </source>
</evidence>
<gene>
    <name evidence="1" type="ORF">BLA24_21385</name>
</gene>
<dbReference type="RefSeq" id="WP_099200626.1">
    <property type="nucleotide sequence ID" value="NZ_JBIRXA010000001.1"/>
</dbReference>
<dbReference type="OrthoDB" id="4578148at2"/>
<dbReference type="Gene3D" id="1.10.287.1060">
    <property type="entry name" value="ESAT-6-like"/>
    <property type="match status" value="1"/>
</dbReference>
<reference evidence="1 2" key="1">
    <citation type="journal article" date="2017" name="Biochemistry">
        <title>Identification of the Biosynthetic Pathway for the Antibiotic Bicyclomycin.</title>
        <authorList>
            <person name="Patteson J."/>
            <person name="Cai W."/>
            <person name="Johnson R.A."/>
            <person name="Santa Maria K."/>
            <person name="Li B."/>
        </authorList>
    </citation>
    <scope>NUCLEOTIDE SEQUENCE [LARGE SCALE GENOMIC DNA]</scope>
    <source>
        <strain evidence="1 2">ATCC 21532</strain>
    </source>
</reference>
<evidence type="ECO:0000313" key="2">
    <source>
        <dbReference type="Proteomes" id="UP000222531"/>
    </source>
</evidence>
<evidence type="ECO:0008006" key="3">
    <source>
        <dbReference type="Google" id="ProtNLM"/>
    </source>
</evidence>
<organism evidence="1 2">
    <name type="scientific">Streptomyces cinnamoneus</name>
    <name type="common">Streptoverticillium cinnamoneum</name>
    <dbReference type="NCBI Taxonomy" id="53446"/>
    <lineage>
        <taxon>Bacteria</taxon>
        <taxon>Bacillati</taxon>
        <taxon>Actinomycetota</taxon>
        <taxon>Actinomycetes</taxon>
        <taxon>Kitasatosporales</taxon>
        <taxon>Streptomycetaceae</taxon>
        <taxon>Streptomyces</taxon>
        <taxon>Streptomyces cinnamoneus group</taxon>
    </lineage>
</organism>
<keyword evidence="2" id="KW-1185">Reference proteome</keyword>
<protein>
    <recommendedName>
        <fullName evidence="3">WXG100 family type VII secretion target</fullName>
    </recommendedName>
</protein>
<comment type="caution">
    <text evidence="1">The sequence shown here is derived from an EMBL/GenBank/DDBJ whole genome shotgun (WGS) entry which is preliminary data.</text>
</comment>
<dbReference type="AlphaFoldDB" id="A0A2G1XFX2"/>
<dbReference type="EMBL" id="NHZO01000151">
    <property type="protein sequence ID" value="PHQ50140.1"/>
    <property type="molecule type" value="Genomic_DNA"/>
</dbReference>
<dbReference type="Proteomes" id="UP000222531">
    <property type="component" value="Unassembled WGS sequence"/>
</dbReference>